<evidence type="ECO:0000256" key="3">
    <source>
        <dbReference type="ARBA" id="ARBA00022729"/>
    </source>
</evidence>
<comment type="caution">
    <text evidence="4">The sequence shown here is derived from an EMBL/GenBank/DDBJ whole genome shotgun (WGS) entry which is preliminary data.</text>
</comment>
<protein>
    <submittedName>
        <fullName evidence="4">Molybdate ABC transporter substrate-binding protein</fullName>
    </submittedName>
</protein>
<dbReference type="EMBL" id="JADDOJ010000016">
    <property type="protein sequence ID" value="MBE7940108.1"/>
    <property type="molecule type" value="Genomic_DNA"/>
</dbReference>
<name>A0ABR9SCM2_9BURK</name>
<dbReference type="PANTHER" id="PTHR30632:SF14">
    <property type="entry name" value="TUNGSTATE_MOLYBDATE_CHROMATE-BINDING PROTEIN MODA"/>
    <property type="match status" value="1"/>
</dbReference>
<comment type="similarity">
    <text evidence="1">Belongs to the bacterial solute-binding protein ModA family.</text>
</comment>
<keyword evidence="2" id="KW-0479">Metal-binding</keyword>
<organism evidence="4 5">
    <name type="scientific">Ramlibacter aquaticus</name>
    <dbReference type="NCBI Taxonomy" id="2780094"/>
    <lineage>
        <taxon>Bacteria</taxon>
        <taxon>Pseudomonadati</taxon>
        <taxon>Pseudomonadota</taxon>
        <taxon>Betaproteobacteria</taxon>
        <taxon>Burkholderiales</taxon>
        <taxon>Comamonadaceae</taxon>
        <taxon>Ramlibacter</taxon>
    </lineage>
</organism>
<reference evidence="4 5" key="1">
    <citation type="submission" date="2020-10" db="EMBL/GenBank/DDBJ databases">
        <title>Draft genome of Ramlibacter aquaticus LMG 30558.</title>
        <authorList>
            <person name="Props R."/>
        </authorList>
    </citation>
    <scope>NUCLEOTIDE SEQUENCE [LARGE SCALE GENOMIC DNA]</scope>
    <source>
        <strain evidence="4 5">LMG 30558</strain>
    </source>
</reference>
<dbReference type="InterPro" id="IPR050682">
    <property type="entry name" value="ModA/WtpA"/>
</dbReference>
<dbReference type="InterPro" id="IPR005950">
    <property type="entry name" value="ModA"/>
</dbReference>
<evidence type="ECO:0000256" key="1">
    <source>
        <dbReference type="ARBA" id="ARBA00009175"/>
    </source>
</evidence>
<gene>
    <name evidence="4" type="primary">modA</name>
    <name evidence="4" type="ORF">IM725_05930</name>
</gene>
<dbReference type="PANTHER" id="PTHR30632">
    <property type="entry name" value="MOLYBDATE-BINDING PERIPLASMIC PROTEIN"/>
    <property type="match status" value="1"/>
</dbReference>
<dbReference type="PIRSF" id="PIRSF004846">
    <property type="entry name" value="ModA"/>
    <property type="match status" value="1"/>
</dbReference>
<dbReference type="CDD" id="cd13539">
    <property type="entry name" value="PBP2_AvModA"/>
    <property type="match status" value="1"/>
</dbReference>
<dbReference type="Proteomes" id="UP000715965">
    <property type="component" value="Unassembled WGS sequence"/>
</dbReference>
<dbReference type="Pfam" id="PF13531">
    <property type="entry name" value="SBP_bac_11"/>
    <property type="match status" value="1"/>
</dbReference>
<keyword evidence="5" id="KW-1185">Reference proteome</keyword>
<dbReference type="SUPFAM" id="SSF53850">
    <property type="entry name" value="Periplasmic binding protein-like II"/>
    <property type="match status" value="1"/>
</dbReference>
<evidence type="ECO:0000313" key="4">
    <source>
        <dbReference type="EMBL" id="MBE7940108.1"/>
    </source>
</evidence>
<keyword evidence="3" id="KW-0732">Signal</keyword>
<evidence type="ECO:0000313" key="5">
    <source>
        <dbReference type="Proteomes" id="UP000715965"/>
    </source>
</evidence>
<accession>A0ABR9SCM2</accession>
<dbReference type="NCBIfam" id="TIGR01256">
    <property type="entry name" value="modA"/>
    <property type="match status" value="1"/>
</dbReference>
<dbReference type="Gene3D" id="3.40.190.10">
    <property type="entry name" value="Periplasmic binding protein-like II"/>
    <property type="match status" value="2"/>
</dbReference>
<proteinExistence type="inferred from homology"/>
<evidence type="ECO:0000256" key="2">
    <source>
        <dbReference type="ARBA" id="ARBA00022723"/>
    </source>
</evidence>
<sequence length="246" mass="26308">MLASAATHTWAQTSVTIAAASDLKFALDVIVAGYEKSTGRAVRVTYGSSGNFARQLEQGAPFDMFMSADEGFVKALATKGLTADEGALYASGRIVLFSPSETAFTPDPGMEGLKAALAQGRVRKFAIANPEHAPYGRAAMQALQAKGLWTQLEPKLVMGENVSQAAQFAASGSTEGGIFALSLALSPNFGGRGKYAVLPEPLHQPLRQRMVLMRRAVPEARAFYEYLQGPAARDVFKRFGFRLPGE</sequence>
<dbReference type="InterPro" id="IPR044084">
    <property type="entry name" value="AvModA-like_subst-bd"/>
</dbReference>